<organism evidence="3 4">
    <name type="scientific">Paenibacillus yonginensis</name>
    <dbReference type="NCBI Taxonomy" id="1462996"/>
    <lineage>
        <taxon>Bacteria</taxon>
        <taxon>Bacillati</taxon>
        <taxon>Bacillota</taxon>
        <taxon>Bacilli</taxon>
        <taxon>Bacillales</taxon>
        <taxon>Paenibacillaceae</taxon>
        <taxon>Paenibacillus</taxon>
    </lineage>
</organism>
<gene>
    <name evidence="3" type="ORF">AWM70_17520</name>
</gene>
<dbReference type="PRINTS" id="PR00598">
    <property type="entry name" value="HTHMARR"/>
</dbReference>
<dbReference type="SMART" id="SM00347">
    <property type="entry name" value="HTH_MARR"/>
    <property type="match status" value="1"/>
</dbReference>
<dbReference type="PANTHER" id="PTHR33164">
    <property type="entry name" value="TRANSCRIPTIONAL REGULATOR, MARR FAMILY"/>
    <property type="match status" value="1"/>
</dbReference>
<dbReference type="PANTHER" id="PTHR33164:SF57">
    <property type="entry name" value="MARR-FAMILY TRANSCRIPTIONAL REGULATOR"/>
    <property type="match status" value="1"/>
</dbReference>
<dbReference type="InterPro" id="IPR000835">
    <property type="entry name" value="HTH_MarR-typ"/>
</dbReference>
<dbReference type="SUPFAM" id="SSF46785">
    <property type="entry name" value="Winged helix' DNA-binding domain"/>
    <property type="match status" value="1"/>
</dbReference>
<dbReference type="GO" id="GO:0003677">
    <property type="term" value="F:DNA binding"/>
    <property type="evidence" value="ECO:0007669"/>
    <property type="project" value="UniProtKB-KW"/>
</dbReference>
<dbReference type="Pfam" id="PF12802">
    <property type="entry name" value="MarR_2"/>
    <property type="match status" value="1"/>
</dbReference>
<dbReference type="CDD" id="cd00090">
    <property type="entry name" value="HTH_ARSR"/>
    <property type="match status" value="1"/>
</dbReference>
<dbReference type="GO" id="GO:0006950">
    <property type="term" value="P:response to stress"/>
    <property type="evidence" value="ECO:0007669"/>
    <property type="project" value="TreeGrafter"/>
</dbReference>
<dbReference type="STRING" id="1462996.AWM70_17520"/>
<dbReference type="OrthoDB" id="9154853at2"/>
<dbReference type="AlphaFoldDB" id="A0A1B1N421"/>
<dbReference type="Proteomes" id="UP000092573">
    <property type="component" value="Chromosome"/>
</dbReference>
<keyword evidence="1" id="KW-0238">DNA-binding</keyword>
<dbReference type="InterPro" id="IPR036388">
    <property type="entry name" value="WH-like_DNA-bd_sf"/>
</dbReference>
<dbReference type="Gene3D" id="1.10.10.10">
    <property type="entry name" value="Winged helix-like DNA-binding domain superfamily/Winged helix DNA-binding domain"/>
    <property type="match status" value="1"/>
</dbReference>
<accession>A0A1B1N421</accession>
<evidence type="ECO:0000259" key="2">
    <source>
        <dbReference type="PROSITE" id="PS50995"/>
    </source>
</evidence>
<dbReference type="InterPro" id="IPR039422">
    <property type="entry name" value="MarR/SlyA-like"/>
</dbReference>
<dbReference type="KEGG" id="pyg:AWM70_17520"/>
<dbReference type="RefSeq" id="WP_068698544.1">
    <property type="nucleotide sequence ID" value="NZ_CP014167.1"/>
</dbReference>
<dbReference type="PROSITE" id="PS50995">
    <property type="entry name" value="HTH_MARR_2"/>
    <property type="match status" value="1"/>
</dbReference>
<proteinExistence type="predicted"/>
<dbReference type="EMBL" id="CP014167">
    <property type="protein sequence ID" value="ANS76162.1"/>
    <property type="molecule type" value="Genomic_DNA"/>
</dbReference>
<dbReference type="InterPro" id="IPR011991">
    <property type="entry name" value="ArsR-like_HTH"/>
</dbReference>
<dbReference type="GO" id="GO:0003700">
    <property type="term" value="F:DNA-binding transcription factor activity"/>
    <property type="evidence" value="ECO:0007669"/>
    <property type="project" value="InterPro"/>
</dbReference>
<sequence>MNPTNNRSSSRLKLELELGEQLNILISAAHALNVKSAARFDPELQPAAFLLVRWLLSHGPASATALAEATAMDRSSVTRLINPLKERGYVYSEPDPNDRRGVRLSLTDSGRKQAEEALKLKETVFYGSIAKWEDNKLEQFITLLDQFNSP</sequence>
<dbReference type="InterPro" id="IPR036390">
    <property type="entry name" value="WH_DNA-bd_sf"/>
</dbReference>
<reference evidence="3 4" key="1">
    <citation type="submission" date="2016-01" db="EMBL/GenBank/DDBJ databases">
        <title>Complete Genome Sequence of Paenibacillus yonginensis DCY84, a novel Plant Growth-Promoting Bacteria with Elicitation of Induced Systemic Resistance.</title>
        <authorList>
            <person name="Kim Y.J."/>
            <person name="Yang D.C."/>
            <person name="Sukweenadhi J."/>
        </authorList>
    </citation>
    <scope>NUCLEOTIDE SEQUENCE [LARGE SCALE GENOMIC DNA]</scope>
    <source>
        <strain evidence="3 4">DCY84</strain>
    </source>
</reference>
<feature type="domain" description="HTH marR-type" evidence="2">
    <location>
        <begin position="15"/>
        <end position="149"/>
    </location>
</feature>
<keyword evidence="4" id="KW-1185">Reference proteome</keyword>
<evidence type="ECO:0000256" key="1">
    <source>
        <dbReference type="ARBA" id="ARBA00023125"/>
    </source>
</evidence>
<protein>
    <submittedName>
        <fullName evidence="3">MarR family transcriptional regulator</fullName>
    </submittedName>
</protein>
<evidence type="ECO:0000313" key="4">
    <source>
        <dbReference type="Proteomes" id="UP000092573"/>
    </source>
</evidence>
<name>A0A1B1N421_9BACL</name>
<evidence type="ECO:0000313" key="3">
    <source>
        <dbReference type="EMBL" id="ANS76162.1"/>
    </source>
</evidence>